<protein>
    <submittedName>
        <fullName evidence="1">Uncharacterized protein</fullName>
    </submittedName>
</protein>
<keyword evidence="2" id="KW-1185">Reference proteome</keyword>
<dbReference type="Proteomes" id="UP000092714">
    <property type="component" value="Unassembled WGS sequence"/>
</dbReference>
<reference evidence="1 2" key="1">
    <citation type="submission" date="2016-06" db="EMBL/GenBank/DDBJ databases">
        <authorList>
            <person name="Kjaerup R.B."/>
            <person name="Dalgaard T.S."/>
            <person name="Juul-Madsen H.R."/>
        </authorList>
    </citation>
    <scope>NUCLEOTIDE SEQUENCE [LARGE SCALE GENOMIC DNA]</scope>
    <source>
        <strain evidence="1 2">373-A1</strain>
    </source>
</reference>
<sequence length="100" mass="11336">MEWYCAVWNSDKVSNVMGAQFLYEQLCQGEDSLVGDIGLIDEFFEDLISNGEKLDINKGKGFIIIGCLLEDAEEIDNLVKGLAKQHGLSYYEPQNMTYIF</sequence>
<evidence type="ECO:0000313" key="2">
    <source>
        <dbReference type="Proteomes" id="UP000092714"/>
    </source>
</evidence>
<proteinExistence type="predicted"/>
<evidence type="ECO:0000313" key="1">
    <source>
        <dbReference type="EMBL" id="OBY11081.1"/>
    </source>
</evidence>
<dbReference type="EMBL" id="MAPZ01000016">
    <property type="protein sequence ID" value="OBY11081.1"/>
    <property type="molecule type" value="Genomic_DNA"/>
</dbReference>
<dbReference type="RefSeq" id="WP_055184906.1">
    <property type="nucleotide sequence ID" value="NZ_CABHIH010000005.1"/>
</dbReference>
<comment type="caution">
    <text evidence="1">The sequence shown here is derived from an EMBL/GenBank/DDBJ whole genome shotgun (WGS) entry which is preliminary data.</text>
</comment>
<dbReference type="eggNOG" id="ENOG5030GN4">
    <property type="taxonomic scope" value="Bacteria"/>
</dbReference>
<dbReference type="AlphaFoldDB" id="A0A174WPL5"/>
<name>A0A174WPL5_9CLOT</name>
<organism evidence="1 2">
    <name type="scientific">Clostridium paraputrificum</name>
    <dbReference type="NCBI Taxonomy" id="29363"/>
    <lineage>
        <taxon>Bacteria</taxon>
        <taxon>Bacillati</taxon>
        <taxon>Bacillota</taxon>
        <taxon>Clostridia</taxon>
        <taxon>Eubacteriales</taxon>
        <taxon>Clostridiaceae</taxon>
        <taxon>Clostridium</taxon>
    </lineage>
</organism>
<dbReference type="OrthoDB" id="1907413at2"/>
<gene>
    <name evidence="1" type="ORF">CP373A1_06180</name>
</gene>
<accession>A0A174WPL5</accession>